<keyword evidence="1" id="KW-1133">Transmembrane helix</keyword>
<feature type="transmembrane region" description="Helical" evidence="1">
    <location>
        <begin position="103"/>
        <end position="126"/>
    </location>
</feature>
<proteinExistence type="predicted"/>
<name>A0A8J3VHB3_9ACTN</name>
<dbReference type="EMBL" id="BONY01000022">
    <property type="protein sequence ID" value="GIH05861.1"/>
    <property type="molecule type" value="Genomic_DNA"/>
</dbReference>
<evidence type="ECO:0000313" key="2">
    <source>
        <dbReference type="EMBL" id="GIH05861.1"/>
    </source>
</evidence>
<feature type="transmembrane region" description="Helical" evidence="1">
    <location>
        <begin position="12"/>
        <end position="31"/>
    </location>
</feature>
<feature type="transmembrane region" description="Helical" evidence="1">
    <location>
        <begin position="57"/>
        <end position="83"/>
    </location>
</feature>
<sequence length="139" mass="15360">MPWWKLPISAEPYRYTLFLLLSLPLGIWSLMDRGSAQRRVAFALLARTPALSRWRGLAAVPLDLVSLAVAGYCWLGVVLNLAYPARPLLGMNGDYADAWGGPTLAGAWAVHALGGVAFWLAVSWMLRGYVALWRRITGY</sequence>
<dbReference type="RefSeq" id="WP_203909690.1">
    <property type="nucleotide sequence ID" value="NZ_BONY01000022.1"/>
</dbReference>
<keyword evidence="3" id="KW-1185">Reference proteome</keyword>
<dbReference type="AlphaFoldDB" id="A0A8J3VHB3"/>
<keyword evidence="1" id="KW-0472">Membrane</keyword>
<evidence type="ECO:0000256" key="1">
    <source>
        <dbReference type="SAM" id="Phobius"/>
    </source>
</evidence>
<keyword evidence="1" id="KW-0812">Transmembrane</keyword>
<gene>
    <name evidence="2" type="ORF">Rhe02_39280</name>
</gene>
<accession>A0A8J3VHB3</accession>
<organism evidence="2 3">
    <name type="scientific">Rhizocola hellebori</name>
    <dbReference type="NCBI Taxonomy" id="1392758"/>
    <lineage>
        <taxon>Bacteria</taxon>
        <taxon>Bacillati</taxon>
        <taxon>Actinomycetota</taxon>
        <taxon>Actinomycetes</taxon>
        <taxon>Micromonosporales</taxon>
        <taxon>Micromonosporaceae</taxon>
        <taxon>Rhizocola</taxon>
    </lineage>
</organism>
<comment type="caution">
    <text evidence="2">The sequence shown here is derived from an EMBL/GenBank/DDBJ whole genome shotgun (WGS) entry which is preliminary data.</text>
</comment>
<reference evidence="2" key="1">
    <citation type="submission" date="2021-01" db="EMBL/GenBank/DDBJ databases">
        <title>Whole genome shotgun sequence of Rhizocola hellebori NBRC 109834.</title>
        <authorList>
            <person name="Komaki H."/>
            <person name="Tamura T."/>
        </authorList>
    </citation>
    <scope>NUCLEOTIDE SEQUENCE</scope>
    <source>
        <strain evidence="2">NBRC 109834</strain>
    </source>
</reference>
<dbReference type="Proteomes" id="UP000612899">
    <property type="component" value="Unassembled WGS sequence"/>
</dbReference>
<protein>
    <submittedName>
        <fullName evidence="2">Uncharacterized protein</fullName>
    </submittedName>
</protein>
<evidence type="ECO:0000313" key="3">
    <source>
        <dbReference type="Proteomes" id="UP000612899"/>
    </source>
</evidence>